<dbReference type="InterPro" id="IPR051708">
    <property type="entry name" value="Plant_Aspart_Prot_A1"/>
</dbReference>
<dbReference type="GO" id="GO:0008233">
    <property type="term" value="F:peptidase activity"/>
    <property type="evidence" value="ECO:0007669"/>
    <property type="project" value="UniProtKB-KW"/>
</dbReference>
<dbReference type="Gramene" id="ERN16897">
    <property type="protein sequence ID" value="ERN16897"/>
    <property type="gene ID" value="AMTR_s00057p00164650"/>
</dbReference>
<protein>
    <recommendedName>
        <fullName evidence="3">Xylanase inhibitor C-terminal domain-containing protein</fullName>
    </recommendedName>
</protein>
<dbReference type="GO" id="GO:0006508">
    <property type="term" value="P:proteolysis"/>
    <property type="evidence" value="ECO:0007669"/>
    <property type="project" value="UniProtKB-KW"/>
</dbReference>
<dbReference type="AlphaFoldDB" id="U5D639"/>
<gene>
    <name evidence="4" type="ORF">AMTR_s00057p00164650</name>
</gene>
<keyword evidence="2" id="KW-0378">Hydrolase</keyword>
<feature type="domain" description="Xylanase inhibitor C-terminal" evidence="3">
    <location>
        <begin position="48"/>
        <end position="112"/>
    </location>
</feature>
<keyword evidence="5" id="KW-1185">Reference proteome</keyword>
<keyword evidence="1" id="KW-0645">Protease</keyword>
<evidence type="ECO:0000256" key="1">
    <source>
        <dbReference type="ARBA" id="ARBA00022670"/>
    </source>
</evidence>
<evidence type="ECO:0000259" key="3">
    <source>
        <dbReference type="Pfam" id="PF14541"/>
    </source>
</evidence>
<dbReference type="Gene3D" id="2.40.70.10">
    <property type="entry name" value="Acid Proteases"/>
    <property type="match status" value="1"/>
</dbReference>
<dbReference type="Proteomes" id="UP000017836">
    <property type="component" value="Unassembled WGS sequence"/>
</dbReference>
<evidence type="ECO:0000313" key="4">
    <source>
        <dbReference type="EMBL" id="ERN16897.1"/>
    </source>
</evidence>
<dbReference type="SUPFAM" id="SSF50630">
    <property type="entry name" value="Acid proteases"/>
    <property type="match status" value="1"/>
</dbReference>
<evidence type="ECO:0000313" key="5">
    <source>
        <dbReference type="Proteomes" id="UP000017836"/>
    </source>
</evidence>
<evidence type="ECO:0000256" key="2">
    <source>
        <dbReference type="ARBA" id="ARBA00022801"/>
    </source>
</evidence>
<sequence>MVNLKKITAGSEFIDIPPVPLYQEKMLIDTDSILTFLVELGYLPDDLARVPDVTFNFSGNADWKVGLEDLFVGVDEGVFCVTIVPNIGQGNFNGNFNMIVEYDLEKDVLSFASGNCSNK</sequence>
<reference evidence="5" key="1">
    <citation type="journal article" date="2013" name="Science">
        <title>The Amborella genome and the evolution of flowering plants.</title>
        <authorList>
            <consortium name="Amborella Genome Project"/>
        </authorList>
    </citation>
    <scope>NUCLEOTIDE SEQUENCE [LARGE SCALE GENOMIC DNA]</scope>
</reference>
<dbReference type="PANTHER" id="PTHR47967">
    <property type="entry name" value="OS07G0603500 PROTEIN-RELATED"/>
    <property type="match status" value="1"/>
</dbReference>
<dbReference type="Pfam" id="PF14541">
    <property type="entry name" value="TAXi_C"/>
    <property type="match status" value="1"/>
</dbReference>
<dbReference type="EMBL" id="KI392405">
    <property type="protein sequence ID" value="ERN16897.1"/>
    <property type="molecule type" value="Genomic_DNA"/>
</dbReference>
<dbReference type="InterPro" id="IPR032799">
    <property type="entry name" value="TAXi_C"/>
</dbReference>
<name>U5D639_AMBTC</name>
<dbReference type="InterPro" id="IPR021109">
    <property type="entry name" value="Peptidase_aspartic_dom_sf"/>
</dbReference>
<accession>U5D639</accession>
<dbReference type="PANTHER" id="PTHR47967:SF128">
    <property type="entry name" value="ASPARTIC PROTEINASE CDR1-LIKE"/>
    <property type="match status" value="1"/>
</dbReference>
<organism evidence="4 5">
    <name type="scientific">Amborella trichopoda</name>
    <dbReference type="NCBI Taxonomy" id="13333"/>
    <lineage>
        <taxon>Eukaryota</taxon>
        <taxon>Viridiplantae</taxon>
        <taxon>Streptophyta</taxon>
        <taxon>Embryophyta</taxon>
        <taxon>Tracheophyta</taxon>
        <taxon>Spermatophyta</taxon>
        <taxon>Magnoliopsida</taxon>
        <taxon>Amborellales</taxon>
        <taxon>Amborellaceae</taxon>
        <taxon>Amborella</taxon>
    </lineage>
</organism>
<dbReference type="HOGENOM" id="CLU_2064642_0_0_1"/>
<proteinExistence type="predicted"/>